<dbReference type="GO" id="GO:0008168">
    <property type="term" value="F:methyltransferase activity"/>
    <property type="evidence" value="ECO:0007669"/>
    <property type="project" value="UniProtKB-KW"/>
</dbReference>
<evidence type="ECO:0000259" key="1">
    <source>
        <dbReference type="Pfam" id="PF13847"/>
    </source>
</evidence>
<dbReference type="InterPro" id="IPR025714">
    <property type="entry name" value="Methyltranfer_dom"/>
</dbReference>
<dbReference type="SUPFAM" id="SSF53335">
    <property type="entry name" value="S-adenosyl-L-methionine-dependent methyltransferases"/>
    <property type="match status" value="1"/>
</dbReference>
<dbReference type="CDD" id="cd02440">
    <property type="entry name" value="AdoMet_MTases"/>
    <property type="match status" value="1"/>
</dbReference>
<dbReference type="GO" id="GO:0032259">
    <property type="term" value="P:methylation"/>
    <property type="evidence" value="ECO:0007669"/>
    <property type="project" value="UniProtKB-KW"/>
</dbReference>
<comment type="caution">
    <text evidence="2">The sequence shown here is derived from an EMBL/GenBank/DDBJ whole genome shotgun (WGS) entry which is preliminary data.</text>
</comment>
<evidence type="ECO:0000313" key="3">
    <source>
        <dbReference type="Proteomes" id="UP000559808"/>
    </source>
</evidence>
<feature type="domain" description="Methyltransferase" evidence="1">
    <location>
        <begin position="40"/>
        <end position="149"/>
    </location>
</feature>
<dbReference type="AlphaFoldDB" id="A0A5L4JM62"/>
<evidence type="ECO:0000313" key="2">
    <source>
        <dbReference type="EMBL" id="EAI3913410.1"/>
    </source>
</evidence>
<dbReference type="Gene3D" id="3.40.50.150">
    <property type="entry name" value="Vaccinia Virus protein VP39"/>
    <property type="match status" value="1"/>
</dbReference>
<dbReference type="InterPro" id="IPR029063">
    <property type="entry name" value="SAM-dependent_MTases_sf"/>
</dbReference>
<organism evidence="2 3">
    <name type="scientific">Campylobacter lari</name>
    <dbReference type="NCBI Taxonomy" id="201"/>
    <lineage>
        <taxon>Bacteria</taxon>
        <taxon>Pseudomonadati</taxon>
        <taxon>Campylobacterota</taxon>
        <taxon>Epsilonproteobacteria</taxon>
        <taxon>Campylobacterales</taxon>
        <taxon>Campylobacteraceae</taxon>
        <taxon>Campylobacter</taxon>
    </lineage>
</organism>
<accession>A0A5L4JM62</accession>
<dbReference type="Pfam" id="PF13847">
    <property type="entry name" value="Methyltransf_31"/>
    <property type="match status" value="1"/>
</dbReference>
<dbReference type="PANTHER" id="PTHR43861">
    <property type="entry name" value="TRANS-ACONITATE 2-METHYLTRANSFERASE-RELATED"/>
    <property type="match status" value="1"/>
</dbReference>
<dbReference type="Proteomes" id="UP000559808">
    <property type="component" value="Unassembled WGS sequence"/>
</dbReference>
<reference evidence="2 3" key="1">
    <citation type="submission" date="2018-05" db="EMBL/GenBank/DDBJ databases">
        <authorList>
            <consortium name="PulseNet: The National Subtyping Network for Foodborne Disease Surveillance"/>
            <person name="Tarr C.L."/>
            <person name="Trees E."/>
            <person name="Katz L.S."/>
            <person name="Carleton-Romer H.A."/>
            <person name="Stroika S."/>
            <person name="Kucerova Z."/>
            <person name="Roache K.F."/>
            <person name="Sabol A.L."/>
            <person name="Besser J."/>
            <person name="Gerner-Smidt P."/>
        </authorList>
    </citation>
    <scope>NUCLEOTIDE SEQUENCE [LARGE SCALE GENOMIC DNA]</scope>
    <source>
        <strain evidence="2 3">D6489</strain>
    </source>
</reference>
<gene>
    <name evidence="2" type="ORF">YZ34_00055</name>
</gene>
<keyword evidence="2" id="KW-0808">Transferase</keyword>
<protein>
    <submittedName>
        <fullName evidence="2">Class I SAM-dependent methyltransferase</fullName>
    </submittedName>
</protein>
<name>A0A5L4JM62_CAMLA</name>
<dbReference type="EMBL" id="AABOWU010000001">
    <property type="protein sequence ID" value="EAI3913410.1"/>
    <property type="molecule type" value="Genomic_DNA"/>
</dbReference>
<keyword evidence="2" id="KW-0489">Methyltransferase</keyword>
<sequence length="225" mass="26746">MQKAWDINAKFWDVQMGDDSNEFHKKVVRPKVEELLNIQDDDYILDIACGNGNFSAYMCKKYNINVYAFDYSDQMIKLAKQRWKNFLHKIHFQTIDANDELTLQNLTKKHTFSKAVSNMAIMDMENIQPLFKSLYFLLKENGIFVFATQHPCFVTLTKKYLSPHNYLGYAFEKQPVKHHYYHRSLEEIFNTCFKNGFIIDGFFEEPFLDEEFPEIIIVRARKISF</sequence>
<proteinExistence type="predicted"/>